<dbReference type="Proteomes" id="UP000231501">
    <property type="component" value="Unassembled WGS sequence"/>
</dbReference>
<dbReference type="InterPro" id="IPR008912">
    <property type="entry name" value="Uncharacterised_CoxE"/>
</dbReference>
<organism evidence="2 3">
    <name type="scientific">Roseateles chitinivorans</name>
    <dbReference type="NCBI Taxonomy" id="2917965"/>
    <lineage>
        <taxon>Bacteria</taxon>
        <taxon>Pseudomonadati</taxon>
        <taxon>Pseudomonadota</taxon>
        <taxon>Betaproteobacteria</taxon>
        <taxon>Burkholderiales</taxon>
        <taxon>Sphaerotilaceae</taxon>
        <taxon>Roseateles</taxon>
    </lineage>
</organism>
<evidence type="ECO:0000313" key="2">
    <source>
        <dbReference type="EMBL" id="PIM55188.1"/>
    </source>
</evidence>
<comment type="caution">
    <text evidence="2">The sequence shown here is derived from an EMBL/GenBank/DDBJ whole genome shotgun (WGS) entry which is preliminary data.</text>
</comment>
<evidence type="ECO:0000259" key="1">
    <source>
        <dbReference type="SMART" id="SM00327"/>
    </source>
</evidence>
<name>A0A2G9CFG4_9BURK</name>
<dbReference type="PANTHER" id="PTHR30634">
    <property type="entry name" value="OUTER MEMBRANE LOLAB LIPOPROTEIN INSERTION APPARATUS"/>
    <property type="match status" value="1"/>
</dbReference>
<dbReference type="PANTHER" id="PTHR30634:SF16">
    <property type="entry name" value="OUTER-MEMBRANE LIPOPROTEIN LOLB"/>
    <property type="match status" value="1"/>
</dbReference>
<keyword evidence="3" id="KW-1185">Reference proteome</keyword>
<gene>
    <name evidence="2" type="ORF">CS062_01255</name>
</gene>
<dbReference type="SUPFAM" id="SSF53300">
    <property type="entry name" value="vWA-like"/>
    <property type="match status" value="1"/>
</dbReference>
<evidence type="ECO:0000313" key="3">
    <source>
        <dbReference type="Proteomes" id="UP000231501"/>
    </source>
</evidence>
<dbReference type="RefSeq" id="WP_099859657.1">
    <property type="nucleotide sequence ID" value="NZ_PEOG01000005.1"/>
</dbReference>
<sequence length="394" mass="42672">MSGSDEKNDADRLRRWRLVLGGEAEDSCGALNGDAAEMDQALSALYDDGGGLGDDRRGGRGNSAPRVARWLGDIRKYFPSTVVQVMQKDALERLNLRDMLLQPEMLQGVQPDVHLVANLMALSRVIPAGTKETARRVVRQVVDELMKRLEEPMRAAVTGALDRSQRNRRPRLAEIDWHRTIRANLRHWQPTHRTVIPETLHGFGRKARRPQREVVLCIDQSGSMANSVVYSSIFGAVLASLPAVSTKLVVFDTAVVDMTEQLDDPVDLLFGVQLGGGTDINGAVAYCQSLIREPRNTIFVLISDLYEGGVEPQLLRRAASLVESGVQCVALLALSDEGAPSYDRALAAKLAALGVPSFACTPDAFPGLMAAAIRRDDIGAWAAGQGIVTAAKGG</sequence>
<dbReference type="SMART" id="SM00327">
    <property type="entry name" value="VWA"/>
    <property type="match status" value="1"/>
</dbReference>
<dbReference type="EMBL" id="PEOG01000005">
    <property type="protein sequence ID" value="PIM55188.1"/>
    <property type="molecule type" value="Genomic_DNA"/>
</dbReference>
<dbReference type="InterPro" id="IPR036465">
    <property type="entry name" value="vWFA_dom_sf"/>
</dbReference>
<dbReference type="CDD" id="cd01462">
    <property type="entry name" value="VWA_YIEM_type"/>
    <property type="match status" value="1"/>
</dbReference>
<accession>A0A2G9CFG4</accession>
<dbReference type="InterPro" id="IPR002035">
    <property type="entry name" value="VWF_A"/>
</dbReference>
<reference evidence="2 3" key="1">
    <citation type="submission" date="2017-11" db="EMBL/GenBank/DDBJ databases">
        <title>Draft genome sequence of Mitsuaria sp. HWN-4.</title>
        <authorList>
            <person name="Gundlapally S.R."/>
        </authorList>
    </citation>
    <scope>NUCLEOTIDE SEQUENCE [LARGE SCALE GENOMIC DNA]</scope>
    <source>
        <strain evidence="2 3">HWN-4</strain>
    </source>
</reference>
<dbReference type="AlphaFoldDB" id="A0A2G9CFG4"/>
<protein>
    <recommendedName>
        <fullName evidence="1">VWFA domain-containing protein</fullName>
    </recommendedName>
</protein>
<dbReference type="OrthoDB" id="9789979at2"/>
<dbReference type="InterPro" id="IPR050458">
    <property type="entry name" value="LolB"/>
</dbReference>
<feature type="domain" description="VWFA" evidence="1">
    <location>
        <begin position="211"/>
        <end position="370"/>
    </location>
</feature>
<dbReference type="Pfam" id="PF05762">
    <property type="entry name" value="VWA_CoxE"/>
    <property type="match status" value="1"/>
</dbReference>
<proteinExistence type="predicted"/>
<dbReference type="Gene3D" id="3.40.50.410">
    <property type="entry name" value="von Willebrand factor, type A domain"/>
    <property type="match status" value="1"/>
</dbReference>